<evidence type="ECO:0000313" key="2">
    <source>
        <dbReference type="Proteomes" id="UP001057279"/>
    </source>
</evidence>
<dbReference type="Proteomes" id="UP001057279">
    <property type="component" value="Linkage Group LG12"/>
</dbReference>
<sequence length="331" mass="37510">MMPLITLLSLLVLGAQAGHGVEWTYSEGMLDEAHWPLEYPKCGGRRQSPIDLQMKKVQYNPSLRALNLTGYGLWHGEFPMTNNGHTVQISLPSTMSMTTSDGTQYLAKQMHFHWGGASSEISGSEHTVDGMRYVIEIHVVHYNSKYNSYEEAQKEPDGLAVLAALVEVKDYTENAYYSKFISHLEDIRYAGQSTVLRGLDIEDMLPGDLRYYYSYLGSLTTPPCTENVHWFVVADTVKLSKTQEKMQSPLILIPTCKNIANQVESALKYLTKVKVEKLENSLLNHQNKTIQNDYRRTQPLNHRVVEANFMSRPHQGRAYLWVVGKAGGEDF</sequence>
<accession>A0ACB9URT7</accession>
<proteinExistence type="predicted"/>
<keyword evidence="2" id="KW-1185">Reference proteome</keyword>
<protein>
    <submittedName>
        <fullName evidence="1">Uncharacterized protein</fullName>
    </submittedName>
</protein>
<organism evidence="1 2">
    <name type="scientific">Ovis ammon polii x Ovis aries</name>
    <dbReference type="NCBI Taxonomy" id="2918886"/>
    <lineage>
        <taxon>Eukaryota</taxon>
        <taxon>Metazoa</taxon>
        <taxon>Chordata</taxon>
        <taxon>Craniata</taxon>
        <taxon>Vertebrata</taxon>
        <taxon>Euteleostomi</taxon>
        <taxon>Mammalia</taxon>
        <taxon>Eutheria</taxon>
        <taxon>Laurasiatheria</taxon>
        <taxon>Artiodactyla</taxon>
        <taxon>Ruminantia</taxon>
        <taxon>Pecora</taxon>
        <taxon>Bovidae</taxon>
        <taxon>Caprinae</taxon>
        <taxon>Ovis</taxon>
    </lineage>
</organism>
<comment type="caution">
    <text evidence="1">The sequence shown here is derived from an EMBL/GenBank/DDBJ whole genome shotgun (WGS) entry which is preliminary data.</text>
</comment>
<evidence type="ECO:0000313" key="1">
    <source>
        <dbReference type="EMBL" id="KAI4578278.1"/>
    </source>
</evidence>
<reference evidence="1" key="1">
    <citation type="submission" date="2022-03" db="EMBL/GenBank/DDBJ databases">
        <title>Genomic analyses of argali, domestic sheep and their hybrids provide insights into chromosomal evolution, heterosis and genetic basis of agronomic traits.</title>
        <authorList>
            <person name="Li M."/>
        </authorList>
    </citation>
    <scope>NUCLEOTIDE SEQUENCE</scope>
    <source>
        <strain evidence="1">F1 hybrid</strain>
    </source>
</reference>
<dbReference type="EMBL" id="CM043037">
    <property type="protein sequence ID" value="KAI4578278.1"/>
    <property type="molecule type" value="Genomic_DNA"/>
</dbReference>
<name>A0ACB9URT7_9CETA</name>
<gene>
    <name evidence="1" type="ORF">MJG53_011133</name>
</gene>